<dbReference type="Gene3D" id="2.60.40.290">
    <property type="match status" value="1"/>
</dbReference>
<dbReference type="SMART" id="SM00636">
    <property type="entry name" value="Glyco_18"/>
    <property type="match status" value="1"/>
</dbReference>
<dbReference type="InterPro" id="IPR017853">
    <property type="entry name" value="GH"/>
</dbReference>
<protein>
    <recommendedName>
        <fullName evidence="3">chitinase</fullName>
        <ecNumber evidence="3">3.2.1.14</ecNumber>
    </recommendedName>
</protein>
<dbReference type="EC" id="3.2.1.14" evidence="3"/>
<feature type="domain" description="CBM2" evidence="9">
    <location>
        <begin position="31"/>
        <end position="143"/>
    </location>
</feature>
<dbReference type="STRING" id="709986.Deima_2470"/>
<keyword evidence="8" id="KW-0732">Signal</keyword>
<dbReference type="InterPro" id="IPR011583">
    <property type="entry name" value="Chitinase_II/V-like_cat"/>
</dbReference>
<evidence type="ECO:0000313" key="12">
    <source>
        <dbReference type="Proteomes" id="UP000008635"/>
    </source>
</evidence>
<keyword evidence="5" id="KW-0119">Carbohydrate metabolism</keyword>
<dbReference type="SUPFAM" id="SSF51445">
    <property type="entry name" value="(Trans)glycosidases"/>
    <property type="match status" value="1"/>
</dbReference>
<dbReference type="Pfam" id="PF00704">
    <property type="entry name" value="Glyco_hydro_18"/>
    <property type="match status" value="1"/>
</dbReference>
<dbReference type="InterPro" id="IPR012291">
    <property type="entry name" value="CBM2_carb-bd_dom_sf"/>
</dbReference>
<evidence type="ECO:0000256" key="4">
    <source>
        <dbReference type="ARBA" id="ARBA00022801"/>
    </source>
</evidence>
<dbReference type="GO" id="GO:0008061">
    <property type="term" value="F:chitin binding"/>
    <property type="evidence" value="ECO:0007669"/>
    <property type="project" value="InterPro"/>
</dbReference>
<dbReference type="PROSITE" id="PS51173">
    <property type="entry name" value="CBM2"/>
    <property type="match status" value="1"/>
</dbReference>
<evidence type="ECO:0000259" key="10">
    <source>
        <dbReference type="PROSITE" id="PS51910"/>
    </source>
</evidence>
<dbReference type="Pfam" id="PF00553">
    <property type="entry name" value="CBM_2"/>
    <property type="match status" value="1"/>
</dbReference>
<accession>E8UAL6</accession>
<reference evidence="12" key="2">
    <citation type="submission" date="2011-01" db="EMBL/GenBank/DDBJ databases">
        <title>The complete genome of Deinococcus maricopensis DSM 21211.</title>
        <authorList>
            <consortium name="US DOE Joint Genome Institute (JGI-PGF)"/>
            <person name="Lucas S."/>
            <person name="Copeland A."/>
            <person name="Lapidus A."/>
            <person name="Goodwin L."/>
            <person name="Pitluck S."/>
            <person name="Kyrpides N."/>
            <person name="Mavromatis K."/>
            <person name="Pagani I."/>
            <person name="Ivanova N."/>
            <person name="Ovchinnikova G."/>
            <person name="Zeytun A."/>
            <person name="Detter J.C."/>
            <person name="Han C."/>
            <person name="Land M."/>
            <person name="Hauser L."/>
            <person name="Markowitz V."/>
            <person name="Cheng J.-F."/>
            <person name="Hugenholtz P."/>
            <person name="Woyke T."/>
            <person name="Wu D."/>
            <person name="Pukall R."/>
            <person name="Gehrich-Schroeter G."/>
            <person name="Brambilla E."/>
            <person name="Klenk H.-P."/>
            <person name="Eisen J.A."/>
        </authorList>
    </citation>
    <scope>NUCLEOTIDE SEQUENCE [LARGE SCALE GENOMIC DNA]</scope>
    <source>
        <strain evidence="12">DSM 21211 / LMG 22137 / NRRL B-23946 / LB-34</strain>
    </source>
</reference>
<evidence type="ECO:0000256" key="3">
    <source>
        <dbReference type="ARBA" id="ARBA00012729"/>
    </source>
</evidence>
<evidence type="ECO:0000313" key="11">
    <source>
        <dbReference type="EMBL" id="ADV68105.1"/>
    </source>
</evidence>
<evidence type="ECO:0000256" key="5">
    <source>
        <dbReference type="ARBA" id="ARBA00023024"/>
    </source>
</evidence>
<dbReference type="InterPro" id="IPR008965">
    <property type="entry name" value="CBM2/CBM3_carb-bd_dom_sf"/>
</dbReference>
<evidence type="ECO:0000256" key="8">
    <source>
        <dbReference type="SAM" id="SignalP"/>
    </source>
</evidence>
<dbReference type="GO" id="GO:0030247">
    <property type="term" value="F:polysaccharide binding"/>
    <property type="evidence" value="ECO:0007669"/>
    <property type="project" value="UniProtKB-UniRule"/>
</dbReference>
<dbReference type="SMART" id="SM00637">
    <property type="entry name" value="CBD_II"/>
    <property type="match status" value="1"/>
</dbReference>
<organism evidence="11 12">
    <name type="scientific">Deinococcus maricopensis (strain DSM 21211 / LMG 22137 / NRRL B-23946 / LB-34)</name>
    <dbReference type="NCBI Taxonomy" id="709986"/>
    <lineage>
        <taxon>Bacteria</taxon>
        <taxon>Thermotogati</taxon>
        <taxon>Deinococcota</taxon>
        <taxon>Deinococci</taxon>
        <taxon>Deinococcales</taxon>
        <taxon>Deinococcaceae</taxon>
        <taxon>Deinococcus</taxon>
    </lineage>
</organism>
<dbReference type="eggNOG" id="COG3325">
    <property type="taxonomic scope" value="Bacteria"/>
</dbReference>
<name>E8UAL6_DEIML</name>
<comment type="similarity">
    <text evidence="2">Belongs to the glycosyl hydrolase 18 family. Chitinase class II subfamily.</text>
</comment>
<dbReference type="GO" id="GO:0005975">
    <property type="term" value="P:carbohydrate metabolic process"/>
    <property type="evidence" value="ECO:0007669"/>
    <property type="project" value="InterPro"/>
</dbReference>
<comment type="catalytic activity">
    <reaction evidence="1">
        <text>Random endo-hydrolysis of N-acetyl-beta-D-glucosaminide (1-&gt;4)-beta-linkages in chitin and chitodextrins.</text>
        <dbReference type="EC" id="3.2.1.14"/>
    </reaction>
</comment>
<dbReference type="KEGG" id="dmr:Deima_2470"/>
<dbReference type="PANTHER" id="PTHR11177">
    <property type="entry name" value="CHITINASE"/>
    <property type="match status" value="1"/>
</dbReference>
<gene>
    <name evidence="11" type="ordered locus">Deima_2470</name>
</gene>
<feature type="signal peptide" evidence="8">
    <location>
        <begin position="1"/>
        <end position="20"/>
    </location>
</feature>
<dbReference type="InterPro" id="IPR001579">
    <property type="entry name" value="Glyco_hydro_18_chit_AS"/>
</dbReference>
<keyword evidence="5" id="KW-0624">Polysaccharide degradation</keyword>
<dbReference type="EMBL" id="CP002454">
    <property type="protein sequence ID" value="ADV68105.1"/>
    <property type="molecule type" value="Genomic_DNA"/>
</dbReference>
<dbReference type="GO" id="GO:0008843">
    <property type="term" value="F:endochitinase activity"/>
    <property type="evidence" value="ECO:0007669"/>
    <property type="project" value="UniProtKB-EC"/>
</dbReference>
<dbReference type="Pfam" id="PF17957">
    <property type="entry name" value="Big_7"/>
    <property type="match status" value="1"/>
</dbReference>
<dbReference type="Proteomes" id="UP000008635">
    <property type="component" value="Chromosome"/>
</dbReference>
<dbReference type="HOGENOM" id="CLU_030876_0_0_0"/>
<dbReference type="PROSITE" id="PS01095">
    <property type="entry name" value="GH18_1"/>
    <property type="match status" value="1"/>
</dbReference>
<keyword evidence="6 7" id="KW-0326">Glycosidase</keyword>
<dbReference type="Gene3D" id="2.60.40.10">
    <property type="entry name" value="Immunoglobulins"/>
    <property type="match status" value="1"/>
</dbReference>
<evidence type="ECO:0000256" key="2">
    <source>
        <dbReference type="ARBA" id="ARBA00009121"/>
    </source>
</evidence>
<dbReference type="RefSeq" id="WP_013557610.1">
    <property type="nucleotide sequence ID" value="NC_014958.1"/>
</dbReference>
<dbReference type="InterPro" id="IPR001919">
    <property type="entry name" value="CBD2"/>
</dbReference>
<keyword evidence="12" id="KW-1185">Reference proteome</keyword>
<dbReference type="PANTHER" id="PTHR11177:SF317">
    <property type="entry name" value="CHITINASE 12-RELATED"/>
    <property type="match status" value="1"/>
</dbReference>
<evidence type="ECO:0000259" key="9">
    <source>
        <dbReference type="PROSITE" id="PS51173"/>
    </source>
</evidence>
<evidence type="ECO:0000256" key="7">
    <source>
        <dbReference type="RuleBase" id="RU000489"/>
    </source>
</evidence>
<dbReference type="PROSITE" id="PS51910">
    <property type="entry name" value="GH18_2"/>
    <property type="match status" value="1"/>
</dbReference>
<dbReference type="GO" id="GO:0006032">
    <property type="term" value="P:chitin catabolic process"/>
    <property type="evidence" value="ECO:0007669"/>
    <property type="project" value="UniProtKB-KW"/>
</dbReference>
<feature type="chain" id="PRO_5003231863" description="chitinase" evidence="8">
    <location>
        <begin position="21"/>
        <end position="614"/>
    </location>
</feature>
<evidence type="ECO:0000256" key="6">
    <source>
        <dbReference type="ARBA" id="ARBA00023295"/>
    </source>
</evidence>
<dbReference type="SUPFAM" id="SSF49384">
    <property type="entry name" value="Carbohydrate-binding domain"/>
    <property type="match status" value="1"/>
</dbReference>
<dbReference type="Gene3D" id="3.20.20.80">
    <property type="entry name" value="Glycosidases"/>
    <property type="match status" value="1"/>
</dbReference>
<dbReference type="InterPro" id="IPR013783">
    <property type="entry name" value="Ig-like_fold"/>
</dbReference>
<dbReference type="InterPro" id="IPR001223">
    <property type="entry name" value="Glyco_hydro18_cat"/>
</dbReference>
<sequence precursor="true">MTIKHIATALTLALTLVACAQSPGTPGTSALHGQATSATATFSTSSSWDGGFNGVITLSNPTSTPLTTWTLKFKFNGAASTTSVWGAGGSVTTASDGTVTITPNTWGGSTIPANGSVTVNYGGSGTYSGVNTCTLNGAPCSGGTTPTPGGDTTAPTVSLSATPSTLTSAGNVTLTATAADNVGVSKVEFYRGTTLLATDTSSPYSATDAFSSSAQNGSYSYTAKAYDAAGNTRTSAAAPVTVNLTATPTPTGKAIYVGYASTWNASINDFTPQIIPSYYTHVNLAFVNPALAYKKGSLAFDQTQTGLQFAEGATTNAGQRTFTPAQAQTLITNIRNLRARGTKVYLSVGGWTYSNEQHGWDRFNPTALVDLAQDLGVDGLDIDWEASGSSCNKLGADQFACSQDSVISALIVNLSNTIKSRNLNLGISIAGWSTGAYYVKGTNWEEGKVQWGSPYGGTMYNLVKNHGNLLSHINLMSYDAGTYFDPREAFEAYRAIYAGPIAMGLEVAPEGSGGAVLKLNRDASVNVGPNWDGLMYNGLNDASTIYNVETLANYVKARGRSGDGMMIWQIWKERVYAPAPSGAASVNATGQLVCKILSTGPDCTQALPNLAPVQ</sequence>
<keyword evidence="4 7" id="KW-0378">Hydrolase</keyword>
<feature type="domain" description="GH18" evidence="10">
    <location>
        <begin position="254"/>
        <end position="592"/>
    </location>
</feature>
<dbReference type="PROSITE" id="PS51257">
    <property type="entry name" value="PROKAR_LIPOPROTEIN"/>
    <property type="match status" value="1"/>
</dbReference>
<evidence type="ECO:0000256" key="1">
    <source>
        <dbReference type="ARBA" id="ARBA00000822"/>
    </source>
</evidence>
<reference evidence="11 12" key="1">
    <citation type="journal article" date="2011" name="Stand. Genomic Sci.">
        <title>Complete genome sequence of Deinococcus maricopensis type strain (LB-34).</title>
        <authorList>
            <person name="Pukall R."/>
            <person name="Zeytun A."/>
            <person name="Lucas S."/>
            <person name="Lapidus A."/>
            <person name="Hammon N."/>
            <person name="Deshpande S."/>
            <person name="Nolan M."/>
            <person name="Cheng J.F."/>
            <person name="Pitluck S."/>
            <person name="Liolios K."/>
            <person name="Pagani I."/>
            <person name="Mikhailova N."/>
            <person name="Ivanova N."/>
            <person name="Mavromatis K."/>
            <person name="Pati A."/>
            <person name="Tapia R."/>
            <person name="Han C."/>
            <person name="Goodwin L."/>
            <person name="Chen A."/>
            <person name="Palaniappan K."/>
            <person name="Land M."/>
            <person name="Hauser L."/>
            <person name="Chang Y.J."/>
            <person name="Jeffries C.D."/>
            <person name="Brambilla E.M."/>
            <person name="Rohde M."/>
            <person name="Goker M."/>
            <person name="Detter J.C."/>
            <person name="Woyke T."/>
            <person name="Bristow J."/>
            <person name="Eisen J.A."/>
            <person name="Markowitz V."/>
            <person name="Hugenholtz P."/>
            <person name="Kyrpides N.C."/>
            <person name="Klenk H.P."/>
        </authorList>
    </citation>
    <scope>NUCLEOTIDE SEQUENCE [LARGE SCALE GENOMIC DNA]</scope>
    <source>
        <strain evidence="12">DSM 21211 / LMG 22137 / NRRL B-23946 / LB-34</strain>
    </source>
</reference>
<proteinExistence type="inferred from homology"/>
<dbReference type="GO" id="GO:0005576">
    <property type="term" value="C:extracellular region"/>
    <property type="evidence" value="ECO:0007669"/>
    <property type="project" value="TreeGrafter"/>
</dbReference>
<dbReference type="InterPro" id="IPR050314">
    <property type="entry name" value="Glycosyl_Hydrlase_18"/>
</dbReference>
<dbReference type="OrthoDB" id="9775889at2"/>
<keyword evidence="5" id="KW-0146">Chitin degradation</keyword>
<dbReference type="AlphaFoldDB" id="E8UAL6"/>